<keyword evidence="2" id="KW-1185">Reference proteome</keyword>
<dbReference type="EMBL" id="JACSDY010000002">
    <property type="protein sequence ID" value="KAF7435040.1"/>
    <property type="molecule type" value="Genomic_DNA"/>
</dbReference>
<proteinExistence type="predicted"/>
<evidence type="ECO:0000313" key="2">
    <source>
        <dbReference type="Proteomes" id="UP000600918"/>
    </source>
</evidence>
<name>A0A834PBF5_VESPE</name>
<reference evidence="1" key="1">
    <citation type="journal article" date="2020" name="G3 (Bethesda)">
        <title>High-Quality Assemblies for Three Invasive Social Wasps from the &lt;i&gt;Vespula&lt;/i&gt; Genus.</title>
        <authorList>
            <person name="Harrop T.W.R."/>
            <person name="Guhlin J."/>
            <person name="McLaughlin G.M."/>
            <person name="Permina E."/>
            <person name="Stockwell P."/>
            <person name="Gilligan J."/>
            <person name="Le Lec M.F."/>
            <person name="Gruber M.A.M."/>
            <person name="Quinn O."/>
            <person name="Lovegrove M."/>
            <person name="Duncan E.J."/>
            <person name="Remnant E.J."/>
            <person name="Van Eeckhoven J."/>
            <person name="Graham B."/>
            <person name="Knapp R.A."/>
            <person name="Langford K.W."/>
            <person name="Kronenberg Z."/>
            <person name="Press M.O."/>
            <person name="Eacker S.M."/>
            <person name="Wilson-Rankin E.E."/>
            <person name="Purcell J."/>
            <person name="Lester P.J."/>
            <person name="Dearden P.K."/>
        </authorList>
    </citation>
    <scope>NUCLEOTIDE SEQUENCE</scope>
    <source>
        <strain evidence="1">Volc-1</strain>
    </source>
</reference>
<organism evidence="1 2">
    <name type="scientific">Vespula pensylvanica</name>
    <name type="common">Western yellow jacket</name>
    <name type="synonym">Wasp</name>
    <dbReference type="NCBI Taxonomy" id="30213"/>
    <lineage>
        <taxon>Eukaryota</taxon>
        <taxon>Metazoa</taxon>
        <taxon>Ecdysozoa</taxon>
        <taxon>Arthropoda</taxon>
        <taxon>Hexapoda</taxon>
        <taxon>Insecta</taxon>
        <taxon>Pterygota</taxon>
        <taxon>Neoptera</taxon>
        <taxon>Endopterygota</taxon>
        <taxon>Hymenoptera</taxon>
        <taxon>Apocrita</taxon>
        <taxon>Aculeata</taxon>
        <taxon>Vespoidea</taxon>
        <taxon>Vespidae</taxon>
        <taxon>Vespinae</taxon>
        <taxon>Vespula</taxon>
    </lineage>
</organism>
<evidence type="ECO:0000313" key="1">
    <source>
        <dbReference type="EMBL" id="KAF7435040.1"/>
    </source>
</evidence>
<dbReference type="Proteomes" id="UP000600918">
    <property type="component" value="Unassembled WGS sequence"/>
</dbReference>
<sequence>MAEDMDDLLNYRLLDLYNKVVIITQDMVFNEKYDKPTSIESIEEKLVFSNEATDSETNLIDEDDIT</sequence>
<protein>
    <submittedName>
        <fullName evidence="1">Uncharacterized protein</fullName>
    </submittedName>
</protein>
<dbReference type="AlphaFoldDB" id="A0A834PBF5"/>
<accession>A0A834PBF5</accession>
<gene>
    <name evidence="1" type="ORF">H0235_003231</name>
</gene>
<comment type="caution">
    <text evidence="1">The sequence shown here is derived from an EMBL/GenBank/DDBJ whole genome shotgun (WGS) entry which is preliminary data.</text>
</comment>